<evidence type="ECO:0000313" key="17">
    <source>
        <dbReference type="EMBL" id="CAI0652874.1"/>
    </source>
</evidence>
<organism evidence="17 18">
    <name type="scientific">Colletotrichum noveboracense</name>
    <dbReference type="NCBI Taxonomy" id="2664923"/>
    <lineage>
        <taxon>Eukaryota</taxon>
        <taxon>Fungi</taxon>
        <taxon>Dikarya</taxon>
        <taxon>Ascomycota</taxon>
        <taxon>Pezizomycotina</taxon>
        <taxon>Sordariomycetes</taxon>
        <taxon>Hypocreomycetidae</taxon>
        <taxon>Glomerellales</taxon>
        <taxon>Glomerellaceae</taxon>
        <taxon>Colletotrichum</taxon>
        <taxon>Colletotrichum gloeosporioides species complex</taxon>
    </lineage>
</organism>
<dbReference type="GO" id="GO:0051233">
    <property type="term" value="C:spindle midzone"/>
    <property type="evidence" value="ECO:0007669"/>
    <property type="project" value="UniProtKB-ARBA"/>
</dbReference>
<feature type="binding site" evidence="11">
    <location>
        <position position="158"/>
    </location>
    <ligand>
        <name>ATP</name>
        <dbReference type="ChEBI" id="CHEBI:30616"/>
    </ligand>
</feature>
<evidence type="ECO:0000256" key="15">
    <source>
        <dbReference type="RuleBase" id="RU367134"/>
    </source>
</evidence>
<dbReference type="Gene3D" id="1.10.510.10">
    <property type="entry name" value="Transferase(Phosphotransferase) domain 1"/>
    <property type="match status" value="1"/>
</dbReference>
<dbReference type="GO" id="GO:0032465">
    <property type="term" value="P:regulation of cytokinesis"/>
    <property type="evidence" value="ECO:0007669"/>
    <property type="project" value="UniProtKB-ARBA"/>
</dbReference>
<evidence type="ECO:0000256" key="10">
    <source>
        <dbReference type="PIRSR" id="PIRSR630616-1"/>
    </source>
</evidence>
<evidence type="ECO:0000256" key="6">
    <source>
        <dbReference type="ARBA" id="ARBA00022777"/>
    </source>
</evidence>
<dbReference type="GO" id="GO:0000819">
    <property type="term" value="P:sister chromatid segregation"/>
    <property type="evidence" value="ECO:0007669"/>
    <property type="project" value="UniProtKB-ARBA"/>
</dbReference>
<feature type="binding site" evidence="11">
    <location>
        <begin position="144"/>
        <end position="145"/>
    </location>
    <ligand>
        <name>ATP</name>
        <dbReference type="ChEBI" id="CHEBI:30616"/>
    </ligand>
</feature>
<keyword evidence="7 11" id="KW-0067">ATP-binding</keyword>
<dbReference type="SMART" id="SM00220">
    <property type="entry name" value="S_TKc"/>
    <property type="match status" value="1"/>
</dbReference>
<evidence type="ECO:0000256" key="13">
    <source>
        <dbReference type="PROSITE-ProRule" id="PRU10141"/>
    </source>
</evidence>
<gene>
    <name evidence="17" type="ORF">CGXH109_LOCUS121661</name>
</gene>
<feature type="domain" description="Protein kinase" evidence="16">
    <location>
        <begin position="17"/>
        <end position="273"/>
    </location>
</feature>
<dbReference type="Proteomes" id="UP001152533">
    <property type="component" value="Unassembled WGS sequence"/>
</dbReference>
<feature type="active site" description="Proton acceptor" evidence="10">
    <location>
        <position position="140"/>
    </location>
</feature>
<feature type="binding site" evidence="11 13">
    <location>
        <position position="46"/>
    </location>
    <ligand>
        <name>ATP</name>
        <dbReference type="ChEBI" id="CHEBI:30616"/>
    </ligand>
</feature>
<dbReference type="AlphaFoldDB" id="A0A9W4WHV2"/>
<evidence type="ECO:0000256" key="12">
    <source>
        <dbReference type="PIRSR" id="PIRSR630616-3"/>
    </source>
</evidence>
<evidence type="ECO:0000256" key="5">
    <source>
        <dbReference type="ARBA" id="ARBA00022741"/>
    </source>
</evidence>
<dbReference type="GO" id="GO:0005524">
    <property type="term" value="F:ATP binding"/>
    <property type="evidence" value="ECO:0007669"/>
    <property type="project" value="UniProtKB-UniRule"/>
</dbReference>
<dbReference type="FunFam" id="1.10.510.10:FF:000235">
    <property type="entry name" value="Serine/threonine-protein kinase ark1"/>
    <property type="match status" value="1"/>
</dbReference>
<keyword evidence="5 11" id="KW-0547">Nucleotide-binding</keyword>
<evidence type="ECO:0000256" key="3">
    <source>
        <dbReference type="ARBA" id="ARBA00022527"/>
    </source>
</evidence>
<keyword evidence="4 15" id="KW-0808">Transferase</keyword>
<dbReference type="PANTHER" id="PTHR24350">
    <property type="entry name" value="SERINE/THREONINE-PROTEIN KINASE IAL-RELATED"/>
    <property type="match status" value="1"/>
</dbReference>
<dbReference type="InterPro" id="IPR030616">
    <property type="entry name" value="Aur-like"/>
</dbReference>
<accession>A0A9W4WHV2</accession>
<keyword evidence="3 14" id="KW-0723">Serine/threonine-protein kinase</keyword>
<dbReference type="SUPFAM" id="SSF56112">
    <property type="entry name" value="Protein kinase-like (PK-like)"/>
    <property type="match status" value="1"/>
</dbReference>
<evidence type="ECO:0000313" key="18">
    <source>
        <dbReference type="Proteomes" id="UP001152533"/>
    </source>
</evidence>
<keyword evidence="18" id="KW-1185">Reference proteome</keyword>
<comment type="similarity">
    <text evidence="15">Belongs to the protein kinase superfamily. Ser/Thr protein kinase family. Aurora subfamily.</text>
</comment>
<dbReference type="InterPro" id="IPR000719">
    <property type="entry name" value="Prot_kinase_dom"/>
</dbReference>
<dbReference type="CDD" id="cd14007">
    <property type="entry name" value="STKc_Aurora"/>
    <property type="match status" value="1"/>
</dbReference>
<dbReference type="GO" id="GO:0044779">
    <property type="term" value="P:meiotic spindle checkpoint signaling"/>
    <property type="evidence" value="ECO:0007669"/>
    <property type="project" value="UniProtKB-ARBA"/>
</dbReference>
<name>A0A9W4WHV2_9PEZI</name>
<dbReference type="PROSITE" id="PS50011">
    <property type="entry name" value="PROTEIN_KINASE_DOM"/>
    <property type="match status" value="1"/>
</dbReference>
<dbReference type="PROSITE" id="PS00107">
    <property type="entry name" value="PROTEIN_KINASE_ATP"/>
    <property type="match status" value="1"/>
</dbReference>
<proteinExistence type="inferred from homology"/>
<keyword evidence="6 15" id="KW-0418">Kinase</keyword>
<dbReference type="GO" id="GO:0008608">
    <property type="term" value="P:attachment of spindle microtubules to kinetochore"/>
    <property type="evidence" value="ECO:0007669"/>
    <property type="project" value="UniProtKB-ARBA"/>
</dbReference>
<feature type="cross-link" description="Glycyl lysine isopeptide (Lys-Gly) (interchain with G-Cter in SUMO2)" evidence="12">
    <location>
        <position position="142"/>
    </location>
</feature>
<dbReference type="Pfam" id="PF00069">
    <property type="entry name" value="Pkinase"/>
    <property type="match status" value="1"/>
</dbReference>
<evidence type="ECO:0000259" key="16">
    <source>
        <dbReference type="PROSITE" id="PS50011"/>
    </source>
</evidence>
<dbReference type="GO" id="GO:0072479">
    <property type="term" value="P:response to mitotic cell cycle spindle assembly checkpoint signaling"/>
    <property type="evidence" value="ECO:0007669"/>
    <property type="project" value="UniProtKB-ARBA"/>
</dbReference>
<dbReference type="EC" id="2.7.11.1" evidence="1 15"/>
<dbReference type="PROSITE" id="PS00108">
    <property type="entry name" value="PROTEIN_KINASE_ST"/>
    <property type="match status" value="1"/>
</dbReference>
<evidence type="ECO:0000256" key="2">
    <source>
        <dbReference type="ARBA" id="ARBA00021157"/>
    </source>
</evidence>
<dbReference type="GO" id="GO:0045143">
    <property type="term" value="P:homologous chromosome segregation"/>
    <property type="evidence" value="ECO:0007669"/>
    <property type="project" value="UniProtKB-ARBA"/>
</dbReference>
<dbReference type="InterPro" id="IPR008271">
    <property type="entry name" value="Ser/Thr_kinase_AS"/>
</dbReference>
<sequence>MIMVYPLQSKPLHIKMFSIQRLLGEGKFGRVYVAREKSTGFICALKILSKQALYVLQAEERAFYEIECQQNLRHPSILRLYGHFYDSQNVYLVLEYTYRGDLYDHIQTDGPFDEDDCARYMAQMAFAVDYLHRKSIIHRDIKPENILIGLHNEIKIADFGCSVSGKGRNTLCGTPAYLAPEMFAVHMHGGCYDERVDIWSLGILMYELLVGIGEAPRLDVDRIQRMGPTAPCDIHLAIPPFLSPEAQDLMKKLLAIKPGERISLRDMQSHPWILKHCLKDQRQVVERQWAS</sequence>
<comment type="catalytic activity">
    <reaction evidence="9 15">
        <text>L-seryl-[protein] + ATP = O-phospho-L-seryl-[protein] + ADP + H(+)</text>
        <dbReference type="Rhea" id="RHEA:17989"/>
        <dbReference type="Rhea" id="RHEA-COMP:9863"/>
        <dbReference type="Rhea" id="RHEA-COMP:11604"/>
        <dbReference type="ChEBI" id="CHEBI:15378"/>
        <dbReference type="ChEBI" id="CHEBI:29999"/>
        <dbReference type="ChEBI" id="CHEBI:30616"/>
        <dbReference type="ChEBI" id="CHEBI:83421"/>
        <dbReference type="ChEBI" id="CHEBI:456216"/>
        <dbReference type="EC" id="2.7.11.1"/>
    </reaction>
</comment>
<dbReference type="GO" id="GO:0032133">
    <property type="term" value="C:chromosome passenger complex"/>
    <property type="evidence" value="ECO:0007669"/>
    <property type="project" value="UniProtKB-ARBA"/>
</dbReference>
<dbReference type="GO" id="GO:0090266">
    <property type="term" value="P:regulation of mitotic cell cycle spindle assembly checkpoint"/>
    <property type="evidence" value="ECO:0007669"/>
    <property type="project" value="UniProtKB-ARBA"/>
</dbReference>
<feature type="binding site" evidence="11">
    <location>
        <position position="27"/>
    </location>
    <ligand>
        <name>ATP</name>
        <dbReference type="ChEBI" id="CHEBI:30616"/>
    </ligand>
</feature>
<dbReference type="InterPro" id="IPR011009">
    <property type="entry name" value="Kinase-like_dom_sf"/>
</dbReference>
<dbReference type="GO" id="GO:0004674">
    <property type="term" value="F:protein serine/threonine kinase activity"/>
    <property type="evidence" value="ECO:0007669"/>
    <property type="project" value="UniProtKB-KW"/>
</dbReference>
<dbReference type="InterPro" id="IPR017441">
    <property type="entry name" value="Protein_kinase_ATP_BS"/>
</dbReference>
<evidence type="ECO:0000256" key="7">
    <source>
        <dbReference type="ARBA" id="ARBA00022840"/>
    </source>
</evidence>
<comment type="caution">
    <text evidence="17">The sequence shown here is derived from an EMBL/GenBank/DDBJ whole genome shotgun (WGS) entry which is preliminary data.</text>
</comment>
<evidence type="ECO:0000256" key="11">
    <source>
        <dbReference type="PIRSR" id="PIRSR630616-2"/>
    </source>
</evidence>
<dbReference type="FunFam" id="3.30.200.20:FF:000042">
    <property type="entry name" value="Aurora kinase A"/>
    <property type="match status" value="1"/>
</dbReference>
<dbReference type="GO" id="GO:1902115">
    <property type="term" value="P:regulation of organelle assembly"/>
    <property type="evidence" value="ECO:0007669"/>
    <property type="project" value="UniProtKB-ARBA"/>
</dbReference>
<evidence type="ECO:0000256" key="14">
    <source>
        <dbReference type="RuleBase" id="RU000304"/>
    </source>
</evidence>
<evidence type="ECO:0000256" key="9">
    <source>
        <dbReference type="ARBA" id="ARBA00048679"/>
    </source>
</evidence>
<evidence type="ECO:0000256" key="8">
    <source>
        <dbReference type="ARBA" id="ARBA00047899"/>
    </source>
</evidence>
<evidence type="ECO:0000256" key="1">
    <source>
        <dbReference type="ARBA" id="ARBA00012513"/>
    </source>
</evidence>
<comment type="catalytic activity">
    <reaction evidence="8 15">
        <text>L-threonyl-[protein] + ATP = O-phospho-L-threonyl-[protein] + ADP + H(+)</text>
        <dbReference type="Rhea" id="RHEA:46608"/>
        <dbReference type="Rhea" id="RHEA-COMP:11060"/>
        <dbReference type="Rhea" id="RHEA-COMP:11605"/>
        <dbReference type="ChEBI" id="CHEBI:15378"/>
        <dbReference type="ChEBI" id="CHEBI:30013"/>
        <dbReference type="ChEBI" id="CHEBI:30616"/>
        <dbReference type="ChEBI" id="CHEBI:61977"/>
        <dbReference type="ChEBI" id="CHEBI:456216"/>
        <dbReference type="EC" id="2.7.11.1"/>
    </reaction>
</comment>
<evidence type="ECO:0000256" key="4">
    <source>
        <dbReference type="ARBA" id="ARBA00022679"/>
    </source>
</evidence>
<dbReference type="EMBL" id="CAMGZC010001468">
    <property type="protein sequence ID" value="CAI0652874.1"/>
    <property type="molecule type" value="Genomic_DNA"/>
</dbReference>
<protein>
    <recommendedName>
        <fullName evidence="2 15">Aurora kinase</fullName>
        <ecNumber evidence="1 15">2.7.11.1</ecNumber>
    </recommendedName>
</protein>
<dbReference type="GO" id="GO:0000776">
    <property type="term" value="C:kinetochore"/>
    <property type="evidence" value="ECO:0007669"/>
    <property type="project" value="UniProtKB-ARBA"/>
</dbReference>
<reference evidence="17" key="1">
    <citation type="submission" date="2022-08" db="EMBL/GenBank/DDBJ databases">
        <authorList>
            <person name="Giroux E."/>
            <person name="Giroux E."/>
        </authorList>
    </citation>
    <scope>NUCLEOTIDE SEQUENCE</scope>
    <source>
        <strain evidence="17">H1091258</strain>
    </source>
</reference>